<comment type="caution">
    <text evidence="2">The sequence shown here is derived from an EMBL/GenBank/DDBJ whole genome shotgun (WGS) entry which is preliminary data.</text>
</comment>
<dbReference type="EMBL" id="JACEFO010001777">
    <property type="protein sequence ID" value="KAF8703712.1"/>
    <property type="molecule type" value="Genomic_DNA"/>
</dbReference>
<evidence type="ECO:0000313" key="3">
    <source>
        <dbReference type="Proteomes" id="UP000636709"/>
    </source>
</evidence>
<evidence type="ECO:0000313" key="2">
    <source>
        <dbReference type="EMBL" id="KAF8703712.1"/>
    </source>
</evidence>
<feature type="compositionally biased region" description="Basic and acidic residues" evidence="1">
    <location>
        <begin position="203"/>
        <end position="218"/>
    </location>
</feature>
<sequence>MQLQVISQQGAESSKRTTIIGDTCITGVKKLGSGGEYGLNGEAATSMMEASAPAPESPPPHSACVPLPMVARHPMRNYEDTRCLLGDAGRIAGAGKAIVHTQGERGAVQRRDRRRGMHLLHHFIGSRSAVSRVVWPAAGAIRRTSTEARDQGTRRSKCTDGLTAAATDSSPPPGLPSRSHPRPLGSSGRRPASRHRGFRRRGARDEGPRTGGRHRDPGGEEALEVRGGGGCRGGAGLLLRRRAARRAPRPPRALPLKYVSHPSPKPYLHLVPSQCAHFPDPGISSSSPARARSQGIPPLAF</sequence>
<dbReference type="AlphaFoldDB" id="A0A835EQW9"/>
<feature type="region of interest" description="Disordered" evidence="1">
    <location>
        <begin position="278"/>
        <end position="301"/>
    </location>
</feature>
<feature type="compositionally biased region" description="Basic residues" evidence="1">
    <location>
        <begin position="191"/>
        <end position="202"/>
    </location>
</feature>
<accession>A0A835EQW9</accession>
<name>A0A835EQW9_9POAL</name>
<organism evidence="2 3">
    <name type="scientific">Digitaria exilis</name>
    <dbReference type="NCBI Taxonomy" id="1010633"/>
    <lineage>
        <taxon>Eukaryota</taxon>
        <taxon>Viridiplantae</taxon>
        <taxon>Streptophyta</taxon>
        <taxon>Embryophyta</taxon>
        <taxon>Tracheophyta</taxon>
        <taxon>Spermatophyta</taxon>
        <taxon>Magnoliopsida</taxon>
        <taxon>Liliopsida</taxon>
        <taxon>Poales</taxon>
        <taxon>Poaceae</taxon>
        <taxon>PACMAD clade</taxon>
        <taxon>Panicoideae</taxon>
        <taxon>Panicodae</taxon>
        <taxon>Paniceae</taxon>
        <taxon>Anthephorinae</taxon>
        <taxon>Digitaria</taxon>
    </lineage>
</organism>
<protein>
    <submittedName>
        <fullName evidence="2">Uncharacterized protein</fullName>
    </submittedName>
</protein>
<keyword evidence="3" id="KW-1185">Reference proteome</keyword>
<feature type="region of interest" description="Disordered" evidence="1">
    <location>
        <begin position="143"/>
        <end position="229"/>
    </location>
</feature>
<reference evidence="2" key="1">
    <citation type="submission" date="2020-07" db="EMBL/GenBank/DDBJ databases">
        <title>Genome sequence and genetic diversity analysis of an under-domesticated orphan crop, white fonio (Digitaria exilis).</title>
        <authorList>
            <person name="Bennetzen J.L."/>
            <person name="Chen S."/>
            <person name="Ma X."/>
            <person name="Wang X."/>
            <person name="Yssel A.E.J."/>
            <person name="Chaluvadi S.R."/>
            <person name="Johnson M."/>
            <person name="Gangashetty P."/>
            <person name="Hamidou F."/>
            <person name="Sanogo M.D."/>
            <person name="Zwaenepoel A."/>
            <person name="Wallace J."/>
            <person name="Van De Peer Y."/>
            <person name="Van Deynze A."/>
        </authorList>
    </citation>
    <scope>NUCLEOTIDE SEQUENCE</scope>
    <source>
        <tissue evidence="2">Leaves</tissue>
    </source>
</reference>
<proteinExistence type="predicted"/>
<feature type="compositionally biased region" description="Basic and acidic residues" evidence="1">
    <location>
        <begin position="144"/>
        <end position="153"/>
    </location>
</feature>
<gene>
    <name evidence="2" type="ORF">HU200_031796</name>
</gene>
<dbReference type="Proteomes" id="UP000636709">
    <property type="component" value="Unassembled WGS sequence"/>
</dbReference>
<evidence type="ECO:0000256" key="1">
    <source>
        <dbReference type="SAM" id="MobiDB-lite"/>
    </source>
</evidence>